<dbReference type="InterPro" id="IPR017968">
    <property type="entry name" value="Acylphosphatase_CS"/>
</dbReference>
<keyword evidence="10" id="KW-1185">Reference proteome</keyword>
<reference evidence="9 10" key="1">
    <citation type="submission" date="2015-09" db="EMBL/GenBank/DDBJ databases">
        <authorList>
            <consortium name="Pathogen Informatics"/>
            <person name="Wu L."/>
            <person name="Ma J."/>
        </authorList>
    </citation>
    <scope>NUCLEOTIDE SEQUENCE [LARGE SCALE GENOMIC DNA]</scope>
    <source>
        <strain evidence="9 10">2789STDY5834858</strain>
    </source>
</reference>
<dbReference type="Gene3D" id="3.30.70.100">
    <property type="match status" value="1"/>
</dbReference>
<sequence>MIRKRFLVQGKVQGVGFRFFCQMTAKSLNNLTGFAKNLDNGDVLIEVQGSYEKIIEFRYLISKGNRFCRVSNIFEEELTLIPKEKKFFIQ</sequence>
<evidence type="ECO:0000256" key="2">
    <source>
        <dbReference type="ARBA" id="ARBA00012150"/>
    </source>
</evidence>
<dbReference type="PROSITE" id="PS00151">
    <property type="entry name" value="ACYLPHOSPHATASE_2"/>
    <property type="match status" value="1"/>
</dbReference>
<dbReference type="InterPro" id="IPR001792">
    <property type="entry name" value="Acylphosphatase-like_dom"/>
</dbReference>
<feature type="active site" evidence="5">
    <location>
        <position position="18"/>
    </location>
</feature>
<comment type="caution">
    <text evidence="9">The sequence shown here is derived from an EMBL/GenBank/DDBJ whole genome shotgun (WGS) entry which is preliminary data.</text>
</comment>
<evidence type="ECO:0000313" key="10">
    <source>
        <dbReference type="Proteomes" id="UP000095488"/>
    </source>
</evidence>
<evidence type="ECO:0000256" key="5">
    <source>
        <dbReference type="PROSITE-ProRule" id="PRU00520"/>
    </source>
</evidence>
<proteinExistence type="inferred from homology"/>
<dbReference type="EMBL" id="CYZR01000005">
    <property type="protein sequence ID" value="CUN98819.1"/>
    <property type="molecule type" value="Genomic_DNA"/>
</dbReference>
<keyword evidence="5 6" id="KW-0378">Hydrolase</keyword>
<evidence type="ECO:0000256" key="4">
    <source>
        <dbReference type="ARBA" id="ARBA00047645"/>
    </source>
</evidence>
<evidence type="ECO:0000313" key="9">
    <source>
        <dbReference type="EMBL" id="CUN98819.1"/>
    </source>
</evidence>
<name>A0ABP2AVY7_SARVE</name>
<dbReference type="Proteomes" id="UP000095488">
    <property type="component" value="Unassembled WGS sequence"/>
</dbReference>
<evidence type="ECO:0000256" key="3">
    <source>
        <dbReference type="ARBA" id="ARBA00015991"/>
    </source>
</evidence>
<evidence type="ECO:0000256" key="6">
    <source>
        <dbReference type="RuleBase" id="RU000553"/>
    </source>
</evidence>
<dbReference type="PANTHER" id="PTHR47268">
    <property type="entry name" value="ACYLPHOSPHATASE"/>
    <property type="match status" value="1"/>
</dbReference>
<dbReference type="GO" id="GO:0003998">
    <property type="term" value="F:acylphosphatase activity"/>
    <property type="evidence" value="ECO:0007669"/>
    <property type="project" value="UniProtKB-EC"/>
</dbReference>
<evidence type="ECO:0000256" key="7">
    <source>
        <dbReference type="RuleBase" id="RU004168"/>
    </source>
</evidence>
<evidence type="ECO:0000256" key="1">
    <source>
        <dbReference type="ARBA" id="ARBA00005614"/>
    </source>
</evidence>
<dbReference type="InterPro" id="IPR036046">
    <property type="entry name" value="Acylphosphatase-like_dom_sf"/>
</dbReference>
<dbReference type="PROSITE" id="PS00150">
    <property type="entry name" value="ACYLPHOSPHATASE_1"/>
    <property type="match status" value="1"/>
</dbReference>
<feature type="domain" description="Acylphosphatase-like" evidence="8">
    <location>
        <begin position="3"/>
        <end position="90"/>
    </location>
</feature>
<dbReference type="SUPFAM" id="SSF54975">
    <property type="entry name" value="Acylphosphatase/BLUF domain-like"/>
    <property type="match status" value="1"/>
</dbReference>
<comment type="similarity">
    <text evidence="1 7">Belongs to the acylphosphatase family.</text>
</comment>
<evidence type="ECO:0000259" key="8">
    <source>
        <dbReference type="PROSITE" id="PS51160"/>
    </source>
</evidence>
<dbReference type="Pfam" id="PF00708">
    <property type="entry name" value="Acylphosphatase"/>
    <property type="match status" value="1"/>
</dbReference>
<comment type="catalytic activity">
    <reaction evidence="4 5 6">
        <text>an acyl phosphate + H2O = a carboxylate + phosphate + H(+)</text>
        <dbReference type="Rhea" id="RHEA:14965"/>
        <dbReference type="ChEBI" id="CHEBI:15377"/>
        <dbReference type="ChEBI" id="CHEBI:15378"/>
        <dbReference type="ChEBI" id="CHEBI:29067"/>
        <dbReference type="ChEBI" id="CHEBI:43474"/>
        <dbReference type="ChEBI" id="CHEBI:59918"/>
        <dbReference type="EC" id="3.6.1.7"/>
    </reaction>
</comment>
<dbReference type="InterPro" id="IPR020456">
    <property type="entry name" value="Acylphosphatase"/>
</dbReference>
<feature type="active site" evidence="5">
    <location>
        <position position="37"/>
    </location>
</feature>
<dbReference type="RefSeq" id="WP_055259286.1">
    <property type="nucleotide sequence ID" value="NZ_BCMV01000008.1"/>
</dbReference>
<gene>
    <name evidence="9" type="primary">acyP</name>
    <name evidence="9" type="ORF">ERS852473_01589</name>
</gene>
<dbReference type="PROSITE" id="PS51160">
    <property type="entry name" value="ACYLPHOSPHATASE_3"/>
    <property type="match status" value="1"/>
</dbReference>
<organism evidence="9 10">
    <name type="scientific">Sarcina ventriculi</name>
    <name type="common">Clostridium ventriculi</name>
    <dbReference type="NCBI Taxonomy" id="1267"/>
    <lineage>
        <taxon>Bacteria</taxon>
        <taxon>Bacillati</taxon>
        <taxon>Bacillota</taxon>
        <taxon>Clostridia</taxon>
        <taxon>Eubacteriales</taxon>
        <taxon>Clostridiaceae</taxon>
        <taxon>Sarcina</taxon>
    </lineage>
</organism>
<dbReference type="PANTHER" id="PTHR47268:SF4">
    <property type="entry name" value="ACYLPHOSPHATASE"/>
    <property type="match status" value="1"/>
</dbReference>
<dbReference type="EC" id="3.6.1.7" evidence="2 5"/>
<accession>A0ABP2AVY7</accession>
<protein>
    <recommendedName>
        <fullName evidence="3 5">Acylphosphatase</fullName>
        <ecNumber evidence="2 5">3.6.1.7</ecNumber>
    </recommendedName>
</protein>